<evidence type="ECO:0000313" key="1">
    <source>
        <dbReference type="EMBL" id="CAL0327735.1"/>
    </source>
</evidence>
<dbReference type="EMBL" id="CAXHTB010000020">
    <property type="protein sequence ID" value="CAL0327735.1"/>
    <property type="molecule type" value="Genomic_DNA"/>
</dbReference>
<accession>A0AAV1Y1Q6</accession>
<evidence type="ECO:0000313" key="2">
    <source>
        <dbReference type="Proteomes" id="UP001497480"/>
    </source>
</evidence>
<keyword evidence="2" id="KW-1185">Reference proteome</keyword>
<proteinExistence type="predicted"/>
<sequence length="66" mass="7493">MKHDLTLFLRHTGGLQSKVADLAVPTRVKLHPWKKTFQHDDLSFMVVAGKPIYPDEVINLPGREKA</sequence>
<comment type="caution">
    <text evidence="1">The sequence shown here is derived from an EMBL/GenBank/DDBJ whole genome shotgun (WGS) entry which is preliminary data.</text>
</comment>
<name>A0AAV1Y1Q6_LUPLU</name>
<reference evidence="1 2" key="1">
    <citation type="submission" date="2024-03" db="EMBL/GenBank/DDBJ databases">
        <authorList>
            <person name="Martinez-Hernandez J."/>
        </authorList>
    </citation>
    <scope>NUCLEOTIDE SEQUENCE [LARGE SCALE GENOMIC DNA]</scope>
</reference>
<dbReference type="AlphaFoldDB" id="A0AAV1Y1Q6"/>
<dbReference type="Proteomes" id="UP001497480">
    <property type="component" value="Unassembled WGS sequence"/>
</dbReference>
<gene>
    <name evidence="1" type="ORF">LLUT_LOCUS28795</name>
</gene>
<protein>
    <submittedName>
        <fullName evidence="1">Uncharacterized protein</fullName>
    </submittedName>
</protein>
<organism evidence="1 2">
    <name type="scientific">Lupinus luteus</name>
    <name type="common">European yellow lupine</name>
    <dbReference type="NCBI Taxonomy" id="3873"/>
    <lineage>
        <taxon>Eukaryota</taxon>
        <taxon>Viridiplantae</taxon>
        <taxon>Streptophyta</taxon>
        <taxon>Embryophyta</taxon>
        <taxon>Tracheophyta</taxon>
        <taxon>Spermatophyta</taxon>
        <taxon>Magnoliopsida</taxon>
        <taxon>eudicotyledons</taxon>
        <taxon>Gunneridae</taxon>
        <taxon>Pentapetalae</taxon>
        <taxon>rosids</taxon>
        <taxon>fabids</taxon>
        <taxon>Fabales</taxon>
        <taxon>Fabaceae</taxon>
        <taxon>Papilionoideae</taxon>
        <taxon>50 kb inversion clade</taxon>
        <taxon>genistoids sensu lato</taxon>
        <taxon>core genistoids</taxon>
        <taxon>Genisteae</taxon>
        <taxon>Lupinus</taxon>
    </lineage>
</organism>